<keyword evidence="2" id="KW-1133">Transmembrane helix</keyword>
<evidence type="ECO:0000313" key="4">
    <source>
        <dbReference type="Proteomes" id="UP000028401"/>
    </source>
</evidence>
<feature type="region of interest" description="Disordered" evidence="1">
    <location>
        <begin position="170"/>
        <end position="189"/>
    </location>
</feature>
<organism evidence="3 4">
    <name type="scientific">Lactococcus cremoris subsp. cremoris GE214</name>
    <dbReference type="NCBI Taxonomy" id="1415168"/>
    <lineage>
        <taxon>Bacteria</taxon>
        <taxon>Bacillati</taxon>
        <taxon>Bacillota</taxon>
        <taxon>Bacilli</taxon>
        <taxon>Lactobacillales</taxon>
        <taxon>Streptococcaceae</taxon>
        <taxon>Lactococcus</taxon>
        <taxon>Lactococcus cremoris subsp. cremoris</taxon>
    </lineage>
</organism>
<dbReference type="AlphaFoldDB" id="A0A084A6Y1"/>
<sequence>MKNHKWRFYRFRRKHKGWYLTISAVVLGFFASLLIFSGLRFFYPKGIETKSSIPVTSHHTLAEKPQVASHSTKKQETSKPSTAEVVASSKESPKTVTSTTAQTSSSEAEETPTSTSQESDSSPVTYTATVGDFTRTSNISQSDAQTMAQAAYDEQIAQEKALRQSAEDLKASIERENPDTQVNIIQEGK</sequence>
<keyword evidence="2" id="KW-0812">Transmembrane</keyword>
<evidence type="ECO:0000256" key="2">
    <source>
        <dbReference type="SAM" id="Phobius"/>
    </source>
</evidence>
<dbReference type="RefSeq" id="WP_042749125.1">
    <property type="nucleotide sequence ID" value="NZ_AZSI01000237.1"/>
</dbReference>
<reference evidence="3 4" key="1">
    <citation type="submission" date="2014-06" db="EMBL/GenBank/DDBJ databases">
        <title>Draft genome sequence of the putrescine producing strain Lactococcus lactis subsp cremoris GE214.</title>
        <authorList>
            <person name="Ladero V."/>
            <person name="Linares D.M."/>
            <person name="del Rio B."/>
            <person name="Mayo B."/>
            <person name="Martin M.C."/>
            <person name="Fernandez M."/>
            <person name="Alvarez M.A."/>
        </authorList>
    </citation>
    <scope>NUCLEOTIDE SEQUENCE [LARGE SCALE GENOMIC DNA]</scope>
    <source>
        <strain evidence="3 4">GE214</strain>
    </source>
</reference>
<dbReference type="PATRIC" id="fig|1415168.3.peg.2871"/>
<name>A0A084A6Y1_LACLC</name>
<feature type="compositionally biased region" description="Low complexity" evidence="1">
    <location>
        <begin position="95"/>
        <end position="125"/>
    </location>
</feature>
<evidence type="ECO:0000313" key="3">
    <source>
        <dbReference type="EMBL" id="KEY61060.1"/>
    </source>
</evidence>
<evidence type="ECO:0000256" key="1">
    <source>
        <dbReference type="SAM" id="MobiDB-lite"/>
    </source>
</evidence>
<feature type="region of interest" description="Disordered" evidence="1">
    <location>
        <begin position="57"/>
        <end position="125"/>
    </location>
</feature>
<proteinExistence type="predicted"/>
<protein>
    <submittedName>
        <fullName evidence="3">Uncharacterized protein</fullName>
    </submittedName>
</protein>
<comment type="caution">
    <text evidence="3">The sequence shown here is derived from an EMBL/GenBank/DDBJ whole genome shotgun (WGS) entry which is preliminary data.</text>
</comment>
<feature type="transmembrane region" description="Helical" evidence="2">
    <location>
        <begin position="20"/>
        <end position="43"/>
    </location>
</feature>
<accession>A0A084A6Y1</accession>
<dbReference type="Proteomes" id="UP000028401">
    <property type="component" value="Unassembled WGS sequence"/>
</dbReference>
<keyword evidence="2" id="KW-0472">Membrane</keyword>
<dbReference type="EMBL" id="AZSI01000237">
    <property type="protein sequence ID" value="KEY61060.1"/>
    <property type="molecule type" value="Genomic_DNA"/>
</dbReference>
<gene>
    <name evidence="3" type="ORF">U725_02818</name>
</gene>
<feature type="compositionally biased region" description="Polar residues" evidence="1">
    <location>
        <begin position="179"/>
        <end position="189"/>
    </location>
</feature>